<dbReference type="EMBL" id="OBEH01000002">
    <property type="protein sequence ID" value="SNY99457.1"/>
    <property type="molecule type" value="Genomic_DNA"/>
</dbReference>
<dbReference type="OrthoDB" id="1452258at2"/>
<keyword evidence="2" id="KW-1185">Reference proteome</keyword>
<accession>A0A285MSF0</accession>
<dbReference type="RefSeq" id="WP_097044954.1">
    <property type="nucleotide sequence ID" value="NZ_OBEH01000002.1"/>
</dbReference>
<evidence type="ECO:0008006" key="3">
    <source>
        <dbReference type="Google" id="ProtNLM"/>
    </source>
</evidence>
<proteinExistence type="predicted"/>
<name>A0A285MSF0_9FLAO</name>
<organism evidence="1 2">
    <name type="scientific">Flagellimonas pacifica</name>
    <dbReference type="NCBI Taxonomy" id="1247520"/>
    <lineage>
        <taxon>Bacteria</taxon>
        <taxon>Pseudomonadati</taxon>
        <taxon>Bacteroidota</taxon>
        <taxon>Flavobacteriia</taxon>
        <taxon>Flavobacteriales</taxon>
        <taxon>Flavobacteriaceae</taxon>
        <taxon>Flagellimonas</taxon>
    </lineage>
</organism>
<reference evidence="2" key="1">
    <citation type="submission" date="2017-09" db="EMBL/GenBank/DDBJ databases">
        <authorList>
            <person name="Varghese N."/>
            <person name="Submissions S."/>
        </authorList>
    </citation>
    <scope>NUCLEOTIDE SEQUENCE [LARGE SCALE GENOMIC DNA]</scope>
    <source>
        <strain evidence="2">DSM 25885</strain>
    </source>
</reference>
<dbReference type="AlphaFoldDB" id="A0A285MSF0"/>
<evidence type="ECO:0000313" key="2">
    <source>
        <dbReference type="Proteomes" id="UP000219048"/>
    </source>
</evidence>
<sequence length="173" mass="19643">MVINRIYKIKIFLHLVFITLFVSCSSDDSPIDGPMNIYGTWNVVSFIANEPLFDVNEDGINTTQLLDELPCRYSELVLNADSTFYQENNTWSYNDDSDSYECTGQNEISSISGTWSVNSNFSLLSLTIEGNIAFLEIDFDGATLQFNSSEVFLDKNAQGEKKNIYGRAFYKRN</sequence>
<evidence type="ECO:0000313" key="1">
    <source>
        <dbReference type="EMBL" id="SNY99457.1"/>
    </source>
</evidence>
<gene>
    <name evidence="1" type="ORF">SAMN06265377_1263</name>
</gene>
<dbReference type="PROSITE" id="PS51257">
    <property type="entry name" value="PROKAR_LIPOPROTEIN"/>
    <property type="match status" value="1"/>
</dbReference>
<dbReference type="Proteomes" id="UP000219048">
    <property type="component" value="Unassembled WGS sequence"/>
</dbReference>
<protein>
    <recommendedName>
        <fullName evidence="3">Lipocalin-like domain-containing protein</fullName>
    </recommendedName>
</protein>